<dbReference type="EMBL" id="JAWPEI010000008">
    <property type="protein sequence ID" value="KAK4718836.1"/>
    <property type="molecule type" value="Genomic_DNA"/>
</dbReference>
<sequence>MERFIMGQGTFSTKPVILFHVYGYFVRFANEEERDKRKEWVPITNKEQGCDTKQVEENQQEQTTKDNDGTTQGQGEWQTVRHRTSSRRDYRNIQGERRGHGPIAGVMTYEEGQMNGEGSGEMKRPSIQPSIHDSNIKCKGL</sequence>
<comment type="caution">
    <text evidence="2">The sequence shown here is derived from an EMBL/GenBank/DDBJ whole genome shotgun (WGS) entry which is preliminary data.</text>
</comment>
<feature type="region of interest" description="Disordered" evidence="1">
    <location>
        <begin position="34"/>
        <end position="141"/>
    </location>
</feature>
<keyword evidence="3" id="KW-1185">Reference proteome</keyword>
<gene>
    <name evidence="2" type="ORF">R3W88_017174</name>
</gene>
<accession>A0AAV9KZT3</accession>
<evidence type="ECO:0000256" key="1">
    <source>
        <dbReference type="SAM" id="MobiDB-lite"/>
    </source>
</evidence>
<reference evidence="2 3" key="1">
    <citation type="submission" date="2023-10" db="EMBL/GenBank/DDBJ databases">
        <title>Genome-Wide Identification Analysis in wild type Solanum Pinnatisectum Reveals Some Genes Defensing Phytophthora Infestans.</title>
        <authorList>
            <person name="Sun C."/>
        </authorList>
    </citation>
    <scope>NUCLEOTIDE SEQUENCE [LARGE SCALE GENOMIC DNA]</scope>
    <source>
        <strain evidence="2">LQN</strain>
        <tissue evidence="2">Leaf</tissue>
    </source>
</reference>
<name>A0AAV9KZT3_9SOLN</name>
<dbReference type="AlphaFoldDB" id="A0AAV9KZT3"/>
<feature type="compositionally biased region" description="Basic and acidic residues" evidence="1">
    <location>
        <begin position="86"/>
        <end position="99"/>
    </location>
</feature>
<protein>
    <submittedName>
        <fullName evidence="2">Uncharacterized protein</fullName>
    </submittedName>
</protein>
<dbReference type="Proteomes" id="UP001311915">
    <property type="component" value="Unassembled WGS sequence"/>
</dbReference>
<organism evidence="2 3">
    <name type="scientific">Solanum pinnatisectum</name>
    <name type="common">tansyleaf nightshade</name>
    <dbReference type="NCBI Taxonomy" id="50273"/>
    <lineage>
        <taxon>Eukaryota</taxon>
        <taxon>Viridiplantae</taxon>
        <taxon>Streptophyta</taxon>
        <taxon>Embryophyta</taxon>
        <taxon>Tracheophyta</taxon>
        <taxon>Spermatophyta</taxon>
        <taxon>Magnoliopsida</taxon>
        <taxon>eudicotyledons</taxon>
        <taxon>Gunneridae</taxon>
        <taxon>Pentapetalae</taxon>
        <taxon>asterids</taxon>
        <taxon>lamiids</taxon>
        <taxon>Solanales</taxon>
        <taxon>Solanaceae</taxon>
        <taxon>Solanoideae</taxon>
        <taxon>Solaneae</taxon>
        <taxon>Solanum</taxon>
    </lineage>
</organism>
<proteinExistence type="predicted"/>
<evidence type="ECO:0000313" key="2">
    <source>
        <dbReference type="EMBL" id="KAK4718836.1"/>
    </source>
</evidence>
<evidence type="ECO:0000313" key="3">
    <source>
        <dbReference type="Proteomes" id="UP001311915"/>
    </source>
</evidence>